<reference evidence="7 8" key="1">
    <citation type="journal article" date="2017" name="Mol. Biol. Evol.">
        <title>The 4-celled Tetrabaena socialis nuclear genome reveals the essential components for genetic control of cell number at the origin of multicellularity in the volvocine lineage.</title>
        <authorList>
            <person name="Featherston J."/>
            <person name="Arakaki Y."/>
            <person name="Hanschen E.R."/>
            <person name="Ferris P.J."/>
            <person name="Michod R.E."/>
            <person name="Olson B.J.S.C."/>
            <person name="Nozaki H."/>
            <person name="Durand P.M."/>
        </authorList>
    </citation>
    <scope>NUCLEOTIDE SEQUENCE [LARGE SCALE GENOMIC DNA]</scope>
    <source>
        <strain evidence="7 8">NIES-571</strain>
    </source>
</reference>
<evidence type="ECO:0000256" key="4">
    <source>
        <dbReference type="ARBA" id="ARBA00023203"/>
    </source>
</evidence>
<sequence length="80" mass="8526">ADLSSVLGPGGCNGGYLTFSFTRRHVSGPQMEGVVWSMATLHQFVAYHVKASKALMHTRMRRRVESMTALLTAGGGSVAS</sequence>
<proteinExistence type="inferred from homology"/>
<evidence type="ECO:0000313" key="8">
    <source>
        <dbReference type="Proteomes" id="UP000236333"/>
    </source>
</evidence>
<protein>
    <recommendedName>
        <fullName evidence="6">Arp2/3 complex 34 kDa subunit</fullName>
    </recommendedName>
</protein>
<evidence type="ECO:0000256" key="5">
    <source>
        <dbReference type="ARBA" id="ARBA00023212"/>
    </source>
</evidence>
<evidence type="ECO:0000256" key="1">
    <source>
        <dbReference type="ARBA" id="ARBA00004245"/>
    </source>
</evidence>
<name>A0A2J8A3G9_9CHLO</name>
<evidence type="ECO:0000256" key="3">
    <source>
        <dbReference type="ARBA" id="ARBA00022490"/>
    </source>
</evidence>
<evidence type="ECO:0000313" key="7">
    <source>
        <dbReference type="EMBL" id="PNH07038.1"/>
    </source>
</evidence>
<comment type="subunit">
    <text evidence="6">Component of the Arp2/3 complex.</text>
</comment>
<dbReference type="OrthoDB" id="148331at2759"/>
<dbReference type="GO" id="GO:0051015">
    <property type="term" value="F:actin filament binding"/>
    <property type="evidence" value="ECO:0007669"/>
    <property type="project" value="TreeGrafter"/>
</dbReference>
<evidence type="ECO:0000256" key="6">
    <source>
        <dbReference type="RuleBase" id="RU364015"/>
    </source>
</evidence>
<dbReference type="GO" id="GO:0030041">
    <property type="term" value="P:actin filament polymerization"/>
    <property type="evidence" value="ECO:0007669"/>
    <property type="project" value="InterPro"/>
</dbReference>
<evidence type="ECO:0000256" key="2">
    <source>
        <dbReference type="ARBA" id="ARBA00007192"/>
    </source>
</evidence>
<keyword evidence="8" id="KW-1185">Reference proteome</keyword>
<dbReference type="GO" id="GO:0005200">
    <property type="term" value="F:structural constituent of cytoskeleton"/>
    <property type="evidence" value="ECO:0007669"/>
    <property type="project" value="TreeGrafter"/>
</dbReference>
<keyword evidence="4 6" id="KW-0009">Actin-binding</keyword>
<dbReference type="InterPro" id="IPR034666">
    <property type="entry name" value="ARPC2/4"/>
</dbReference>
<comment type="caution">
    <text evidence="7">The sequence shown here is derived from an EMBL/GenBank/DDBJ whole genome shotgun (WGS) entry which is preliminary data.</text>
</comment>
<feature type="non-terminal residue" evidence="7">
    <location>
        <position position="1"/>
    </location>
</feature>
<dbReference type="Proteomes" id="UP000236333">
    <property type="component" value="Unassembled WGS sequence"/>
</dbReference>
<dbReference type="EMBL" id="PGGS01000201">
    <property type="protein sequence ID" value="PNH07038.1"/>
    <property type="molecule type" value="Genomic_DNA"/>
</dbReference>
<dbReference type="Pfam" id="PF04045">
    <property type="entry name" value="P34-Arc"/>
    <property type="match status" value="1"/>
</dbReference>
<dbReference type="PANTHER" id="PTHR12058">
    <property type="entry name" value="ARP2/3 COMPLEX 34 KDA SUBUNIT"/>
    <property type="match status" value="1"/>
</dbReference>
<dbReference type="InterPro" id="IPR007188">
    <property type="entry name" value="ARPC2"/>
</dbReference>
<comment type="subcellular location">
    <subcellularLocation>
        <location evidence="1 6">Cytoplasm</location>
        <location evidence="1 6">Cytoskeleton</location>
    </subcellularLocation>
</comment>
<keyword evidence="3 6" id="KW-0963">Cytoplasm</keyword>
<dbReference type="SUPFAM" id="SSF69645">
    <property type="entry name" value="Arp2/3 complex subunits"/>
    <property type="match status" value="1"/>
</dbReference>
<comment type="function">
    <text evidence="6">Functions as actin-binding component of the Arp2/3 complex which is involved in regulation of actin polymerization and together with an activating nucleation-promoting factor (NPF) mediates the formation of branched actin networks.</text>
</comment>
<dbReference type="GO" id="GO:0034314">
    <property type="term" value="P:Arp2/3 complex-mediated actin nucleation"/>
    <property type="evidence" value="ECO:0007669"/>
    <property type="project" value="InterPro"/>
</dbReference>
<dbReference type="PANTHER" id="PTHR12058:SF0">
    <property type="entry name" value="ACTIN-RELATED PROTEIN 2_3 COMPLEX SUBUNIT 2"/>
    <property type="match status" value="1"/>
</dbReference>
<dbReference type="GO" id="GO:0005885">
    <property type="term" value="C:Arp2/3 protein complex"/>
    <property type="evidence" value="ECO:0007669"/>
    <property type="project" value="InterPro"/>
</dbReference>
<comment type="similarity">
    <text evidence="2 6">Belongs to the ARPC2 family.</text>
</comment>
<organism evidence="7 8">
    <name type="scientific">Tetrabaena socialis</name>
    <dbReference type="NCBI Taxonomy" id="47790"/>
    <lineage>
        <taxon>Eukaryota</taxon>
        <taxon>Viridiplantae</taxon>
        <taxon>Chlorophyta</taxon>
        <taxon>core chlorophytes</taxon>
        <taxon>Chlorophyceae</taxon>
        <taxon>CS clade</taxon>
        <taxon>Chlamydomonadales</taxon>
        <taxon>Tetrabaenaceae</taxon>
        <taxon>Tetrabaena</taxon>
    </lineage>
</organism>
<dbReference type="Gene3D" id="3.30.1460.20">
    <property type="match status" value="1"/>
</dbReference>
<accession>A0A2J8A3G9</accession>
<dbReference type="AlphaFoldDB" id="A0A2J8A3G9"/>
<keyword evidence="5 6" id="KW-0206">Cytoskeleton</keyword>
<gene>
    <name evidence="7" type="ORF">TSOC_006552</name>
</gene>